<gene>
    <name evidence="1" type="ORF">CTOB1V02_LOCUS10481</name>
</gene>
<dbReference type="OrthoDB" id="7549404at2759"/>
<dbReference type="AlphaFoldDB" id="A0A7R8ZUS9"/>
<accession>A0A7R8ZUS9</accession>
<feature type="non-terminal residue" evidence="1">
    <location>
        <position position="1"/>
    </location>
</feature>
<reference evidence="1" key="1">
    <citation type="submission" date="2020-11" db="EMBL/GenBank/DDBJ databases">
        <authorList>
            <person name="Tran Van P."/>
        </authorList>
    </citation>
    <scope>NUCLEOTIDE SEQUENCE</scope>
</reference>
<evidence type="ECO:0000313" key="1">
    <source>
        <dbReference type="EMBL" id="CAD7232650.1"/>
    </source>
</evidence>
<protein>
    <submittedName>
        <fullName evidence="1">Uncharacterized protein</fullName>
    </submittedName>
</protein>
<dbReference type="PANTHER" id="PTHR46579">
    <property type="entry name" value="F5/8 TYPE C DOMAIN-CONTAINING PROTEIN-RELATED"/>
    <property type="match status" value="1"/>
</dbReference>
<sequence>GVVGLRSEHYDESFLKTVTPFHELEIDFVRDCPPDPMHFLFANVVSRFISYSRGEVKGVHRKFSLDTERRMNDLIPKLKETQPKGYFARVPREVWMHKFFKCTEYKQFVMYTGLFMFEAVKTNLSVEYLNSFYCLFSLSHLACYKDRSPVFRDLLMDSVQGFLRAPFPRKFFTLCSHLLLHLPEFCEMYGSAMDFSAFPFESALGLLRSSVSGFYKPLQQVVKRISERETPYLTPKRREIRDKREAEISFDQVSPASTGPCNKS</sequence>
<organism evidence="1">
    <name type="scientific">Cyprideis torosa</name>
    <dbReference type="NCBI Taxonomy" id="163714"/>
    <lineage>
        <taxon>Eukaryota</taxon>
        <taxon>Metazoa</taxon>
        <taxon>Ecdysozoa</taxon>
        <taxon>Arthropoda</taxon>
        <taxon>Crustacea</taxon>
        <taxon>Oligostraca</taxon>
        <taxon>Ostracoda</taxon>
        <taxon>Podocopa</taxon>
        <taxon>Podocopida</taxon>
        <taxon>Cytherocopina</taxon>
        <taxon>Cytheroidea</taxon>
        <taxon>Cytherideidae</taxon>
        <taxon>Cyprideis</taxon>
    </lineage>
</organism>
<name>A0A7R8ZUS9_9CRUS</name>
<dbReference type="PANTHER" id="PTHR46579:SF1">
    <property type="entry name" value="F5_8 TYPE C DOMAIN-CONTAINING PROTEIN"/>
    <property type="match status" value="1"/>
</dbReference>
<proteinExistence type="predicted"/>
<dbReference type="EMBL" id="OB664930">
    <property type="protein sequence ID" value="CAD7232650.1"/>
    <property type="molecule type" value="Genomic_DNA"/>
</dbReference>